<proteinExistence type="predicted"/>
<evidence type="ECO:0000313" key="5">
    <source>
        <dbReference type="EMBL" id="MBD4335861.1"/>
    </source>
</evidence>
<dbReference type="Gene3D" id="2.40.170.20">
    <property type="entry name" value="TonB-dependent receptor, beta-barrel domain"/>
    <property type="match status" value="1"/>
</dbReference>
<dbReference type="Pfam" id="PF00593">
    <property type="entry name" value="TonB_dep_Rec_b-barrel"/>
    <property type="match status" value="1"/>
</dbReference>
<keyword evidence="2" id="KW-0472">Membrane</keyword>
<organism evidence="5 6">
    <name type="scientific">Xanthomonas citri pv. citri</name>
    <dbReference type="NCBI Taxonomy" id="611301"/>
    <lineage>
        <taxon>Bacteria</taxon>
        <taxon>Pseudomonadati</taxon>
        <taxon>Pseudomonadota</taxon>
        <taxon>Gammaproteobacteria</taxon>
        <taxon>Lysobacterales</taxon>
        <taxon>Lysobacteraceae</taxon>
        <taxon>Xanthomonas</taxon>
    </lineage>
</organism>
<protein>
    <submittedName>
        <fullName evidence="5">TonB-dependent receptor</fullName>
    </submittedName>
</protein>
<gene>
    <name evidence="5" type="ORF">GUH15_07290</name>
</gene>
<dbReference type="InterPro" id="IPR000531">
    <property type="entry name" value="Beta-barrel_TonB"/>
</dbReference>
<accession>A0A8I0L645</accession>
<dbReference type="Proteomes" id="UP000653002">
    <property type="component" value="Unassembled WGS sequence"/>
</dbReference>
<dbReference type="SUPFAM" id="SSF56935">
    <property type="entry name" value="Porins"/>
    <property type="match status" value="1"/>
</dbReference>
<name>A0A8I0L645_XANCI</name>
<keyword evidence="3" id="KW-0998">Cell outer membrane</keyword>
<dbReference type="AlphaFoldDB" id="A0A8I0L645"/>
<reference evidence="5" key="1">
    <citation type="submission" date="2020-01" db="EMBL/GenBank/DDBJ databases">
        <authorList>
            <person name="Richard D."/>
        </authorList>
    </citation>
    <scope>NUCLEOTIDE SEQUENCE</scope>
    <source>
        <strain evidence="5">JP541</strain>
    </source>
</reference>
<feature type="domain" description="TonB-dependent receptor-like beta-barrel" evidence="4">
    <location>
        <begin position="10"/>
        <end position="61"/>
    </location>
</feature>
<feature type="non-terminal residue" evidence="5">
    <location>
        <position position="80"/>
    </location>
</feature>
<sequence>YVTGRAAYLKSKDLKWETAKTTDIGIELGFFNNDLTLSLDYFVKKNVDLLAQIDLNLSSGQIFEINSSREKPYVNTASVK</sequence>
<evidence type="ECO:0000256" key="2">
    <source>
        <dbReference type="ARBA" id="ARBA00023136"/>
    </source>
</evidence>
<evidence type="ECO:0000313" key="6">
    <source>
        <dbReference type="Proteomes" id="UP000653002"/>
    </source>
</evidence>
<evidence type="ECO:0000256" key="3">
    <source>
        <dbReference type="ARBA" id="ARBA00023237"/>
    </source>
</evidence>
<comment type="subcellular location">
    <subcellularLocation>
        <location evidence="1">Cell outer membrane</location>
    </subcellularLocation>
</comment>
<comment type="caution">
    <text evidence="5">The sequence shown here is derived from an EMBL/GenBank/DDBJ whole genome shotgun (WGS) entry which is preliminary data.</text>
</comment>
<evidence type="ECO:0000259" key="4">
    <source>
        <dbReference type="Pfam" id="PF00593"/>
    </source>
</evidence>
<evidence type="ECO:0000256" key="1">
    <source>
        <dbReference type="ARBA" id="ARBA00004442"/>
    </source>
</evidence>
<dbReference type="EMBL" id="JAABFR010000424">
    <property type="protein sequence ID" value="MBD4335861.1"/>
    <property type="molecule type" value="Genomic_DNA"/>
</dbReference>
<keyword evidence="5" id="KW-0675">Receptor</keyword>
<dbReference type="GO" id="GO:0009279">
    <property type="term" value="C:cell outer membrane"/>
    <property type="evidence" value="ECO:0007669"/>
    <property type="project" value="UniProtKB-SubCell"/>
</dbReference>
<dbReference type="InterPro" id="IPR036942">
    <property type="entry name" value="Beta-barrel_TonB_sf"/>
</dbReference>
<feature type="non-terminal residue" evidence="5">
    <location>
        <position position="1"/>
    </location>
</feature>